<dbReference type="EMBL" id="AVPU01000020">
    <property type="protein sequence ID" value="KGM53856.1"/>
    <property type="molecule type" value="Genomic_DNA"/>
</dbReference>
<dbReference type="InterPro" id="IPR029044">
    <property type="entry name" value="Nucleotide-diphossugar_trans"/>
</dbReference>
<evidence type="ECO:0000313" key="2">
    <source>
        <dbReference type="EMBL" id="KGM53856.1"/>
    </source>
</evidence>
<evidence type="ECO:0000313" key="3">
    <source>
        <dbReference type="Proteomes" id="UP000029998"/>
    </source>
</evidence>
<dbReference type="InterPro" id="IPR001173">
    <property type="entry name" value="Glyco_trans_2-like"/>
</dbReference>
<dbReference type="SUPFAM" id="SSF53448">
    <property type="entry name" value="Nucleotide-diphospho-sugar transferases"/>
    <property type="match status" value="1"/>
</dbReference>
<keyword evidence="3" id="KW-1185">Reference proteome</keyword>
<dbReference type="STRING" id="1385517.N800_03640"/>
<reference evidence="2 3" key="1">
    <citation type="submission" date="2013-08" db="EMBL/GenBank/DDBJ databases">
        <title>Genome sequencing of Lysobacter.</title>
        <authorList>
            <person name="Zhang S."/>
            <person name="Wang G."/>
        </authorList>
    </citation>
    <scope>NUCLEOTIDE SEQUENCE [LARGE SCALE GENOMIC DNA]</scope>
    <source>
        <strain evidence="2 3">GH1-9</strain>
    </source>
</reference>
<comment type="caution">
    <text evidence="2">The sequence shown here is derived from an EMBL/GenBank/DDBJ whole genome shotgun (WGS) entry which is preliminary data.</text>
</comment>
<gene>
    <name evidence="2" type="ORF">N800_03640</name>
</gene>
<sequence>MFSIISVVLNGAEHLETCLESVACQRDVLVEHIVIDGGSTDGSVDILRQWSNRLAFWCSEPDDGISAAMNKGVIHAKGDWIIFVHADDYLTGPNILAQVRGALDERCDIAAFPVLFGSPPQLQLLQPRKAGILLNLKMGMCHQGMATRRALFDRIGLFDGSYRIGMDYDFLLRAYRCETRIKTCSAPVLSTMRDTGISSQRGWPVLQRRLSEERRIHFQHTSNALQRLGYSVYWHVYLMYRRWLSSLRK</sequence>
<evidence type="ECO:0000259" key="1">
    <source>
        <dbReference type="Pfam" id="PF00535"/>
    </source>
</evidence>
<organism evidence="2 3">
    <name type="scientific">Lysobacter daejeonensis GH1-9</name>
    <dbReference type="NCBI Taxonomy" id="1385517"/>
    <lineage>
        <taxon>Bacteria</taxon>
        <taxon>Pseudomonadati</taxon>
        <taxon>Pseudomonadota</taxon>
        <taxon>Gammaproteobacteria</taxon>
        <taxon>Lysobacterales</taxon>
        <taxon>Lysobacteraceae</taxon>
        <taxon>Aerolutibacter</taxon>
    </lineage>
</organism>
<feature type="domain" description="Glycosyltransferase 2-like" evidence="1">
    <location>
        <begin position="3"/>
        <end position="116"/>
    </location>
</feature>
<dbReference type="CDD" id="cd06433">
    <property type="entry name" value="GT_2_WfgS_like"/>
    <property type="match status" value="1"/>
</dbReference>
<dbReference type="PANTHER" id="PTHR22916">
    <property type="entry name" value="GLYCOSYLTRANSFERASE"/>
    <property type="match status" value="1"/>
</dbReference>
<dbReference type="Gene3D" id="3.90.550.10">
    <property type="entry name" value="Spore Coat Polysaccharide Biosynthesis Protein SpsA, Chain A"/>
    <property type="match status" value="1"/>
</dbReference>
<dbReference type="eggNOG" id="COG1216">
    <property type="taxonomic scope" value="Bacteria"/>
</dbReference>
<name>A0A0A0ESG9_9GAMM</name>
<dbReference type="Pfam" id="PF00535">
    <property type="entry name" value="Glycos_transf_2"/>
    <property type="match status" value="1"/>
</dbReference>
<dbReference type="GO" id="GO:0016758">
    <property type="term" value="F:hexosyltransferase activity"/>
    <property type="evidence" value="ECO:0007669"/>
    <property type="project" value="UniProtKB-ARBA"/>
</dbReference>
<protein>
    <recommendedName>
        <fullName evidence="1">Glycosyltransferase 2-like domain-containing protein</fullName>
    </recommendedName>
</protein>
<accession>A0A0A0ESG9</accession>
<dbReference type="AlphaFoldDB" id="A0A0A0ESG9"/>
<proteinExistence type="predicted"/>
<dbReference type="PANTHER" id="PTHR22916:SF3">
    <property type="entry name" value="UDP-GLCNAC:BETAGAL BETA-1,3-N-ACETYLGLUCOSAMINYLTRANSFERASE-LIKE PROTEIN 1"/>
    <property type="match status" value="1"/>
</dbReference>
<dbReference type="Proteomes" id="UP000029998">
    <property type="component" value="Unassembled WGS sequence"/>
</dbReference>